<dbReference type="Proteomes" id="UP000278475">
    <property type="component" value="Unassembled WGS sequence"/>
</dbReference>
<comment type="caution">
    <text evidence="2">The sequence shown here is derived from an EMBL/GenBank/DDBJ whole genome shotgun (WGS) entry which is preliminary data.</text>
</comment>
<name>A0A497EMW6_9CREN</name>
<protein>
    <submittedName>
        <fullName evidence="2">Uncharacterized protein</fullName>
    </submittedName>
</protein>
<sequence length="91" mass="9745">MVRAATVAGTIVALALLGYMLNSINLTPSSALSSVPEQSLENLASTKNVLNLEANYIWYNRILDTLFQAVVLLTALLSVLVLFRKEAGHGG</sequence>
<reference evidence="2 3" key="1">
    <citation type="submission" date="2018-06" db="EMBL/GenBank/DDBJ databases">
        <title>Extensive metabolic versatility and redundancy in microbially diverse, dynamic hydrothermal sediments.</title>
        <authorList>
            <person name="Dombrowski N."/>
            <person name="Teske A."/>
            <person name="Baker B.J."/>
        </authorList>
    </citation>
    <scope>NUCLEOTIDE SEQUENCE [LARGE SCALE GENOMIC DNA]</scope>
    <source>
        <strain evidence="2">B66_G16</strain>
    </source>
</reference>
<evidence type="ECO:0000313" key="3">
    <source>
        <dbReference type="Proteomes" id="UP000278475"/>
    </source>
</evidence>
<evidence type="ECO:0000256" key="1">
    <source>
        <dbReference type="SAM" id="Phobius"/>
    </source>
</evidence>
<feature type="transmembrane region" description="Helical" evidence="1">
    <location>
        <begin position="57"/>
        <end position="83"/>
    </location>
</feature>
<keyword evidence="1" id="KW-1133">Transmembrane helix</keyword>
<accession>A0A497EMW6</accession>
<keyword evidence="1" id="KW-0472">Membrane</keyword>
<dbReference type="AlphaFoldDB" id="A0A497EMW6"/>
<dbReference type="EMBL" id="QMQV01000063">
    <property type="protein sequence ID" value="RLE48675.1"/>
    <property type="molecule type" value="Genomic_DNA"/>
</dbReference>
<organism evidence="2 3">
    <name type="scientific">Thermoproteota archaeon</name>
    <dbReference type="NCBI Taxonomy" id="2056631"/>
    <lineage>
        <taxon>Archaea</taxon>
        <taxon>Thermoproteota</taxon>
    </lineage>
</organism>
<keyword evidence="1" id="KW-0812">Transmembrane</keyword>
<evidence type="ECO:0000313" key="2">
    <source>
        <dbReference type="EMBL" id="RLE48675.1"/>
    </source>
</evidence>
<gene>
    <name evidence="2" type="ORF">DRJ31_06735</name>
</gene>
<proteinExistence type="predicted"/>